<name>A0AAV5WXN2_9BILA</name>
<organism evidence="1 2">
    <name type="scientific">Pristionchus fissidentatus</name>
    <dbReference type="NCBI Taxonomy" id="1538716"/>
    <lineage>
        <taxon>Eukaryota</taxon>
        <taxon>Metazoa</taxon>
        <taxon>Ecdysozoa</taxon>
        <taxon>Nematoda</taxon>
        <taxon>Chromadorea</taxon>
        <taxon>Rhabditida</taxon>
        <taxon>Rhabditina</taxon>
        <taxon>Diplogasteromorpha</taxon>
        <taxon>Diplogasteroidea</taxon>
        <taxon>Neodiplogasteridae</taxon>
        <taxon>Pristionchus</taxon>
    </lineage>
</organism>
<comment type="caution">
    <text evidence="1">The sequence shown here is derived from an EMBL/GenBank/DDBJ whole genome shotgun (WGS) entry which is preliminary data.</text>
</comment>
<dbReference type="AlphaFoldDB" id="A0AAV5WXN2"/>
<dbReference type="EMBL" id="BTSY01000007">
    <property type="protein sequence ID" value="GMT35023.1"/>
    <property type="molecule type" value="Genomic_DNA"/>
</dbReference>
<gene>
    <name evidence="1" type="ORF">PFISCL1PPCAC_26320</name>
</gene>
<dbReference type="Proteomes" id="UP001432322">
    <property type="component" value="Unassembled WGS sequence"/>
</dbReference>
<evidence type="ECO:0000313" key="1">
    <source>
        <dbReference type="EMBL" id="GMT35023.1"/>
    </source>
</evidence>
<proteinExistence type="predicted"/>
<reference evidence="1" key="1">
    <citation type="submission" date="2023-10" db="EMBL/GenBank/DDBJ databases">
        <title>Genome assembly of Pristionchus species.</title>
        <authorList>
            <person name="Yoshida K."/>
            <person name="Sommer R.J."/>
        </authorList>
    </citation>
    <scope>NUCLEOTIDE SEQUENCE</scope>
    <source>
        <strain evidence="1">RS5133</strain>
    </source>
</reference>
<keyword evidence="2" id="KW-1185">Reference proteome</keyword>
<sequence length="95" mass="10534">MSIGKIDLQGVFDIPSVNIASEYGVSVEEELALSQIERGVDDVIDVASDRIHKSAVRNLRSVDICLFFGRPSVESFVFWETSSNLSEIRIDTGRT</sequence>
<accession>A0AAV5WXN2</accession>
<protein>
    <submittedName>
        <fullName evidence="1">Uncharacterized protein</fullName>
    </submittedName>
</protein>
<evidence type="ECO:0000313" key="2">
    <source>
        <dbReference type="Proteomes" id="UP001432322"/>
    </source>
</evidence>